<accession>A0A7X5Y1L1</accession>
<proteinExistence type="predicted"/>
<evidence type="ECO:0000313" key="2">
    <source>
        <dbReference type="Proteomes" id="UP000531251"/>
    </source>
</evidence>
<gene>
    <name evidence="1" type="ORF">GGR89_003670</name>
</gene>
<dbReference type="EMBL" id="JAATJB010000014">
    <property type="protein sequence ID" value="NJB99329.1"/>
    <property type="molecule type" value="Genomic_DNA"/>
</dbReference>
<keyword evidence="2" id="KW-1185">Reference proteome</keyword>
<dbReference type="Proteomes" id="UP000531251">
    <property type="component" value="Unassembled WGS sequence"/>
</dbReference>
<dbReference type="AlphaFoldDB" id="A0A7X5Y1L1"/>
<organism evidence="1 2">
    <name type="scientific">Sphingomonas trueperi</name>
    <dbReference type="NCBI Taxonomy" id="53317"/>
    <lineage>
        <taxon>Bacteria</taxon>
        <taxon>Pseudomonadati</taxon>
        <taxon>Pseudomonadota</taxon>
        <taxon>Alphaproteobacteria</taxon>
        <taxon>Sphingomonadales</taxon>
        <taxon>Sphingomonadaceae</taxon>
        <taxon>Sphingomonas</taxon>
    </lineage>
</organism>
<comment type="caution">
    <text evidence="1">The sequence shown here is derived from an EMBL/GenBank/DDBJ whole genome shotgun (WGS) entry which is preliminary data.</text>
</comment>
<evidence type="ECO:0000313" key="1">
    <source>
        <dbReference type="EMBL" id="NJB99329.1"/>
    </source>
</evidence>
<protein>
    <submittedName>
        <fullName evidence="1">Uncharacterized protein</fullName>
    </submittedName>
</protein>
<sequence length="88" mass="10156">MIYQQIVGVVPRFMQERARSAPQIMRAGLGQWFAFLLRRKVSVSTWLRSGLLIGRSKSYRDKRTHSDPPAKIFSDEDISACRDRDTKA</sequence>
<reference evidence="1 2" key="1">
    <citation type="submission" date="2020-03" db="EMBL/GenBank/DDBJ databases">
        <title>Genomic Encyclopedia of Type Strains, Phase IV (KMG-IV): sequencing the most valuable type-strain genomes for metagenomic binning, comparative biology and taxonomic classification.</title>
        <authorList>
            <person name="Goeker M."/>
        </authorList>
    </citation>
    <scope>NUCLEOTIDE SEQUENCE [LARGE SCALE GENOMIC DNA]</scope>
    <source>
        <strain evidence="1 2">DSM 7225</strain>
    </source>
</reference>
<dbReference type="RefSeq" id="WP_164542648.1">
    <property type="nucleotide sequence ID" value="NZ_BAAADY010000016.1"/>
</dbReference>
<name>A0A7X5Y1L1_9SPHN</name>